<dbReference type="Gene3D" id="3.90.1750.10">
    <property type="entry name" value="Hect, E3 ligase catalytic domains"/>
    <property type="match status" value="1"/>
</dbReference>
<evidence type="ECO:0000313" key="4">
    <source>
        <dbReference type="EMBL" id="PWA56228.1"/>
    </source>
</evidence>
<dbReference type="Proteomes" id="UP000245207">
    <property type="component" value="Unassembled WGS sequence"/>
</dbReference>
<keyword evidence="1" id="KW-0853">WD repeat</keyword>
<dbReference type="OrthoDB" id="1828462at2759"/>
<feature type="region of interest" description="Disordered" evidence="3">
    <location>
        <begin position="593"/>
        <end position="614"/>
    </location>
</feature>
<dbReference type="STRING" id="35608.A0A2U1M4Q7"/>
<proteinExistence type="predicted"/>
<organism evidence="4 5">
    <name type="scientific">Artemisia annua</name>
    <name type="common">Sweet wormwood</name>
    <dbReference type="NCBI Taxonomy" id="35608"/>
    <lineage>
        <taxon>Eukaryota</taxon>
        <taxon>Viridiplantae</taxon>
        <taxon>Streptophyta</taxon>
        <taxon>Embryophyta</taxon>
        <taxon>Tracheophyta</taxon>
        <taxon>Spermatophyta</taxon>
        <taxon>Magnoliopsida</taxon>
        <taxon>eudicotyledons</taxon>
        <taxon>Gunneridae</taxon>
        <taxon>Pentapetalae</taxon>
        <taxon>asterids</taxon>
        <taxon>campanulids</taxon>
        <taxon>Asterales</taxon>
        <taxon>Asteraceae</taxon>
        <taxon>Asteroideae</taxon>
        <taxon>Anthemideae</taxon>
        <taxon>Artemisiinae</taxon>
        <taxon>Artemisia</taxon>
    </lineage>
</organism>
<reference evidence="4 5" key="1">
    <citation type="journal article" date="2018" name="Mol. Plant">
        <title>The genome of Artemisia annua provides insight into the evolution of Asteraceae family and artemisinin biosynthesis.</title>
        <authorList>
            <person name="Shen Q."/>
            <person name="Zhang L."/>
            <person name="Liao Z."/>
            <person name="Wang S."/>
            <person name="Yan T."/>
            <person name="Shi P."/>
            <person name="Liu M."/>
            <person name="Fu X."/>
            <person name="Pan Q."/>
            <person name="Wang Y."/>
            <person name="Lv Z."/>
            <person name="Lu X."/>
            <person name="Zhang F."/>
            <person name="Jiang W."/>
            <person name="Ma Y."/>
            <person name="Chen M."/>
            <person name="Hao X."/>
            <person name="Li L."/>
            <person name="Tang Y."/>
            <person name="Lv G."/>
            <person name="Zhou Y."/>
            <person name="Sun X."/>
            <person name="Brodelius P.E."/>
            <person name="Rose J.K.C."/>
            <person name="Tang K."/>
        </authorList>
    </citation>
    <scope>NUCLEOTIDE SEQUENCE [LARGE SCALE GENOMIC DNA]</scope>
    <source>
        <strain evidence="5">cv. Huhao1</strain>
        <tissue evidence="4">Leaf</tissue>
    </source>
</reference>
<comment type="caution">
    <text evidence="4">The sequence shown here is derived from an EMBL/GenBank/DDBJ whole genome shotgun (WGS) entry which is preliminary data.</text>
</comment>
<gene>
    <name evidence="4" type="ORF">CTI12_AA419190</name>
</gene>
<evidence type="ECO:0000256" key="2">
    <source>
        <dbReference type="ARBA" id="ARBA00022737"/>
    </source>
</evidence>
<feature type="region of interest" description="Disordered" evidence="3">
    <location>
        <begin position="453"/>
        <end position="549"/>
    </location>
</feature>
<accession>A0A2U1M4Q7</accession>
<feature type="compositionally biased region" description="Low complexity" evidence="3">
    <location>
        <begin position="485"/>
        <end position="506"/>
    </location>
</feature>
<evidence type="ECO:0000256" key="1">
    <source>
        <dbReference type="ARBA" id="ARBA00022574"/>
    </source>
</evidence>
<keyword evidence="5" id="KW-1185">Reference proteome</keyword>
<evidence type="ECO:0000313" key="5">
    <source>
        <dbReference type="Proteomes" id="UP000245207"/>
    </source>
</evidence>
<protein>
    <submittedName>
        <fullName evidence="4">Armadillo-type fold</fullName>
    </submittedName>
</protein>
<dbReference type="InterPro" id="IPR015943">
    <property type="entry name" value="WD40/YVTN_repeat-like_dom_sf"/>
</dbReference>
<dbReference type="InterPro" id="IPR052234">
    <property type="entry name" value="U5_snRNP_Component"/>
</dbReference>
<dbReference type="SUPFAM" id="SSF50978">
    <property type="entry name" value="WD40 repeat-like"/>
    <property type="match status" value="1"/>
</dbReference>
<keyword evidence="2" id="KW-0677">Repeat</keyword>
<dbReference type="GO" id="GO:0071013">
    <property type="term" value="C:catalytic step 2 spliceosome"/>
    <property type="evidence" value="ECO:0007669"/>
    <property type="project" value="TreeGrafter"/>
</dbReference>
<dbReference type="EMBL" id="PKPP01006527">
    <property type="protein sequence ID" value="PWA56228.1"/>
    <property type="molecule type" value="Genomic_DNA"/>
</dbReference>
<sequence>MDIYSMQLSPDGSYHLTNGMDCTLRICDLRPYASHNRCIKIIEGHQHNVEQNLLKCSWSPDGSKGAFPVKAVDTTGVGDSFVVSLLTKIVDDQSVCYSLSDNAYALVADIMKKLVAIAPHHCHLFITELAGSMKKLTTLGIDELRVFGEIEKAMVNTSGSDGAAILRVIQALSSLVASLSQDKEQTILEKEQVATLSLVNDINAALEPLWIELSTCISKIETFTDTTTDASASTMILTSRTSSVLPPLPAGTQNILPYIESFFVMCEKLQFRQDFVPSSEDASTSDNQQKTLSTSVKVDEKNVAFVKFSDKHRKLLNAFIRQNPGLLEKSFSVMLKVPHSIDFDNKRSHFRSKIKHHHDHHHSSLRISVRRAYILEDSYNQLRIRGKKVLMPEDLLGNGISCYQGLFLIRGPFSNALLLFMTLRMFYKQDDIVVKLIDFLLTPHATTSELLAEKDQIKKRKRVPSKSSSKKESAVKPKAKKVATPKKTSSSQKKTLSATKSSASGSKVKEESDTGPKTFSRKKKDVAEEKPAVTPKKSAAKEKSVRALEVSKWTGKSYMQSRKVYSQGATYHRSNEYYSPTVSSIMKKRNNMEQQWPNRSRRPTAVHSSPKWAF</sequence>
<dbReference type="GO" id="GO:0003723">
    <property type="term" value="F:RNA binding"/>
    <property type="evidence" value="ECO:0007669"/>
    <property type="project" value="TreeGrafter"/>
</dbReference>
<dbReference type="AlphaFoldDB" id="A0A2U1M4Q7"/>
<dbReference type="PANTHER" id="PTHR44006:SF1">
    <property type="entry name" value="U5 SMALL NUCLEAR RIBONUCLEOPROTEIN 40 KDA PROTEIN"/>
    <property type="match status" value="1"/>
</dbReference>
<dbReference type="Gene3D" id="2.130.10.10">
    <property type="entry name" value="YVTN repeat-like/Quinoprotein amine dehydrogenase"/>
    <property type="match status" value="1"/>
</dbReference>
<name>A0A2U1M4Q7_ARTAN</name>
<evidence type="ECO:0000256" key="3">
    <source>
        <dbReference type="SAM" id="MobiDB-lite"/>
    </source>
</evidence>
<dbReference type="InterPro" id="IPR036322">
    <property type="entry name" value="WD40_repeat_dom_sf"/>
</dbReference>
<dbReference type="PANTHER" id="PTHR44006">
    <property type="entry name" value="U5 SMALL NUCLEAR RIBONUCLEOPROTEIN 40 KDA PROTEIN"/>
    <property type="match status" value="1"/>
</dbReference>